<dbReference type="RefSeq" id="WP_267944809.1">
    <property type="nucleotide sequence ID" value="NZ_CP113264.1"/>
</dbReference>
<protein>
    <submittedName>
        <fullName evidence="3">Uncharacterized protein</fullName>
    </submittedName>
</protein>
<accession>A0ABY6YFJ2</accession>
<name>A0ABY6YFJ2_9ACTN</name>
<organism evidence="3 4">
    <name type="scientific">Streptomonospora nanhaiensis</name>
    <dbReference type="NCBI Taxonomy" id="1323731"/>
    <lineage>
        <taxon>Bacteria</taxon>
        <taxon>Bacillati</taxon>
        <taxon>Actinomycetota</taxon>
        <taxon>Actinomycetes</taxon>
        <taxon>Streptosporangiales</taxon>
        <taxon>Nocardiopsidaceae</taxon>
        <taxon>Streptomonospora</taxon>
    </lineage>
</organism>
<feature type="region of interest" description="Disordered" evidence="1">
    <location>
        <begin position="1"/>
        <end position="31"/>
    </location>
</feature>
<sequence length="285" mass="30872">MPDSTNARWDADQQSWVGGTRPESAGGETPRQLNIPTLMLVPLVVLLIVVAVAAAVGISRPPSTGGSDSGQQSAPAKDEASAAESTAEEPSEEPAEDGCADGGNSETCDDAESPEPPEAEDPFAEEDVESQALDGYELSTDSGWFGLHIPEGWQYEGGGASEEFFYHPDDRSHFIKIIDFQGEYLSPWRAMNALESELEATYGQSGYDDYNGAAVLEEDPSVMELNYAYDHDTFGHQDVYVRTFFGEGGGIYAVSAEGPFEEWRTTKEHCKEAANSFCLNEHECS</sequence>
<feature type="region of interest" description="Disordered" evidence="1">
    <location>
        <begin position="60"/>
        <end position="129"/>
    </location>
</feature>
<keyword evidence="2" id="KW-0472">Membrane</keyword>
<feature type="compositionally biased region" description="Polar residues" evidence="1">
    <location>
        <begin position="1"/>
        <end position="17"/>
    </location>
</feature>
<reference evidence="3 4" key="1">
    <citation type="journal article" date="2013" name="Int. J. Syst. Evol. Microbiol.">
        <title>Description of Streptomonospora sediminis sp. nov. and Streptomonospora nanhaiensis sp. nov., and reclassification of Nocardiopsis arabia Hozzein &amp; Goodfellow 2008 as Streptomonospora arabica comb. nov. and emended description of the genus Streptomonospora.</title>
        <authorList>
            <person name="Zhang D.F."/>
            <person name="Pan H.Q."/>
            <person name="He J."/>
            <person name="Zhang X.M."/>
            <person name="Zhang Y.G."/>
            <person name="Klenk H.P."/>
            <person name="Hu J.C."/>
            <person name="Li W.J."/>
        </authorList>
    </citation>
    <scope>NUCLEOTIDE SEQUENCE [LARGE SCALE GENOMIC DNA]</scope>
    <source>
        <strain evidence="3 4">12A09</strain>
    </source>
</reference>
<proteinExistence type="predicted"/>
<feature type="compositionally biased region" description="Acidic residues" evidence="1">
    <location>
        <begin position="86"/>
        <end position="99"/>
    </location>
</feature>
<evidence type="ECO:0000256" key="2">
    <source>
        <dbReference type="SAM" id="Phobius"/>
    </source>
</evidence>
<dbReference type="EMBL" id="CP113264">
    <property type="protein sequence ID" value="WAE71006.1"/>
    <property type="molecule type" value="Genomic_DNA"/>
</dbReference>
<evidence type="ECO:0000313" key="3">
    <source>
        <dbReference type="EMBL" id="WAE71006.1"/>
    </source>
</evidence>
<feature type="compositionally biased region" description="Acidic residues" evidence="1">
    <location>
        <begin position="107"/>
        <end position="129"/>
    </location>
</feature>
<keyword evidence="4" id="KW-1185">Reference proteome</keyword>
<evidence type="ECO:0000313" key="4">
    <source>
        <dbReference type="Proteomes" id="UP001156498"/>
    </source>
</evidence>
<evidence type="ECO:0000256" key="1">
    <source>
        <dbReference type="SAM" id="MobiDB-lite"/>
    </source>
</evidence>
<gene>
    <name evidence="3" type="ORF">OUQ99_17370</name>
</gene>
<dbReference type="Proteomes" id="UP001156498">
    <property type="component" value="Chromosome"/>
</dbReference>
<feature type="compositionally biased region" description="Polar residues" evidence="1">
    <location>
        <begin position="61"/>
        <end position="74"/>
    </location>
</feature>
<feature type="transmembrane region" description="Helical" evidence="2">
    <location>
        <begin position="38"/>
        <end position="58"/>
    </location>
</feature>
<keyword evidence="2" id="KW-1133">Transmembrane helix</keyword>
<keyword evidence="2" id="KW-0812">Transmembrane</keyword>